<keyword evidence="5" id="KW-0472">Membrane</keyword>
<evidence type="ECO:0000256" key="4">
    <source>
        <dbReference type="SAM" id="MobiDB-lite"/>
    </source>
</evidence>
<evidence type="ECO:0000256" key="1">
    <source>
        <dbReference type="ARBA" id="ARBA00006586"/>
    </source>
</evidence>
<evidence type="ECO:0000256" key="3">
    <source>
        <dbReference type="ARBA" id="ARBA00023145"/>
    </source>
</evidence>
<evidence type="ECO:0000313" key="6">
    <source>
        <dbReference type="EMBL" id="MCY4726745.1"/>
    </source>
</evidence>
<name>A0ABT4CCQ9_9ACTN</name>
<keyword evidence="7" id="KW-1185">Reference proteome</keyword>
<dbReference type="Pfam" id="PF01804">
    <property type="entry name" value="Penicil_amidase"/>
    <property type="match status" value="1"/>
</dbReference>
<dbReference type="PIRSF" id="PIRSF001227">
    <property type="entry name" value="Pen_acylase"/>
    <property type="match status" value="1"/>
</dbReference>
<dbReference type="InterPro" id="IPR043147">
    <property type="entry name" value="Penicillin_amidase_A-knob"/>
</dbReference>
<dbReference type="InterPro" id="IPR014395">
    <property type="entry name" value="Pen/GL7ACA/AHL_acylase"/>
</dbReference>
<comment type="caution">
    <text evidence="6">The sequence shown here is derived from an EMBL/GenBank/DDBJ whole genome shotgun (WGS) entry which is preliminary data.</text>
</comment>
<dbReference type="Gene3D" id="3.60.20.10">
    <property type="entry name" value="Glutamine Phosphoribosylpyrophosphate, subunit 1, domain 1"/>
    <property type="match status" value="1"/>
</dbReference>
<sequence>MTEPADTSDATDAPATSPATSPTTPPPTSPAATGQADPAEGSGRGSRWQAFRRAPRAVRWTAWIALGLVVLLLVLAVAVVVVVRRPLPQTDGEIEVPGLSASVEVVRDGHGIPRVYADTDADLMFAQGFVHAQERFFEMDVRRHVTAGRLSEIFGPDTLETDRFIRTMGWRRVAEREWALLEPATRDALTAYAAGVNAYLADRSPLQLAAEYSVLGLTGLDYTPAEWEPVDSLAWLKAMAWDLRGNMDAEVDRVLLSLDHTDDEIADLWPDYPFDQHPPIVGGGGVVDGVFEQNATGNATRNPRRPAYAPGVVAALERVRDRLDAMPELIGKGRGIGSNSWVVDGDHSATGKPILANDPHLGTSQPGIWMQMGLHCREQASDCTLDTAGFTFSGVPGVIIGHNADIAWGMTNLGPDVTDLFLEQTEGDDRYVRDGATEAMEVRTETIKVRGEDDVELRVRETVHGPLISDVSSEFATVGANAPTDEPGERGSGYAVALAWTALEPAPTADAILALNRASDWDSFRAAAADFSVPAQNLVYADREGHIGYQSPGRIPIRRAGNDGTMPVEGWVSANDWTGDYIPFDGLPSVLDPEEGFIATANQAVIDERYPYLLTKDWDYGYRSTRIREVLEAEGELSVSEMAGLQLDSTNPMAETLVPYLLDVEALPSPYYRNAQNLLRDWDFSSPADSPAAAYFNVVWRTILDKTFHDDLRQRTWPDGGDRWFRVVSQMLSEPAGPWWDDVRTDDTVETRDDILRASLIDARDEMTRRQSRDPRLWEWGRLHRMNLHSPTLGESGVAPVERLFNRDGWQVGGGSSIVDATSWNAVDGFEVTAAPSMRMVVSLADWDDSRWINLTGVSGHPASSHYSDQTELWVDGETLPWAYTRGAVEAAAEDRLVLTPAG</sequence>
<dbReference type="InterPro" id="IPR023343">
    <property type="entry name" value="Penicillin_amidase_dom1"/>
</dbReference>
<dbReference type="InterPro" id="IPR002692">
    <property type="entry name" value="S45"/>
</dbReference>
<feature type="compositionally biased region" description="Low complexity" evidence="4">
    <location>
        <begin position="1"/>
        <end position="22"/>
    </location>
</feature>
<dbReference type="Proteomes" id="UP001074726">
    <property type="component" value="Unassembled WGS sequence"/>
</dbReference>
<dbReference type="SUPFAM" id="SSF56235">
    <property type="entry name" value="N-terminal nucleophile aminohydrolases (Ntn hydrolases)"/>
    <property type="match status" value="1"/>
</dbReference>
<dbReference type="Gene3D" id="1.10.439.10">
    <property type="entry name" value="Penicillin Amidohydrolase, domain 1"/>
    <property type="match status" value="1"/>
</dbReference>
<dbReference type="Gene3D" id="2.30.120.10">
    <property type="match status" value="1"/>
</dbReference>
<dbReference type="CDD" id="cd03747">
    <property type="entry name" value="Ntn_PGA_like"/>
    <property type="match status" value="1"/>
</dbReference>
<dbReference type="InterPro" id="IPR043146">
    <property type="entry name" value="Penicillin_amidase_N_B-knob"/>
</dbReference>
<dbReference type="InterPro" id="IPR029055">
    <property type="entry name" value="Ntn_hydrolases_N"/>
</dbReference>
<feature type="region of interest" description="Disordered" evidence="4">
    <location>
        <begin position="1"/>
        <end position="48"/>
    </location>
</feature>
<dbReference type="PANTHER" id="PTHR34218">
    <property type="entry name" value="PEPTIDASE S45 PENICILLIN AMIDASE"/>
    <property type="match status" value="1"/>
</dbReference>
<accession>A0ABT4CCQ9</accession>
<evidence type="ECO:0000313" key="7">
    <source>
        <dbReference type="Proteomes" id="UP001074726"/>
    </source>
</evidence>
<dbReference type="PANTHER" id="PTHR34218:SF4">
    <property type="entry name" value="ACYL-HOMOSERINE LACTONE ACYLASE QUIP"/>
    <property type="match status" value="1"/>
</dbReference>
<organism evidence="6 7">
    <name type="scientific">Nocardioides pini</name>
    <dbReference type="NCBI Taxonomy" id="2975053"/>
    <lineage>
        <taxon>Bacteria</taxon>
        <taxon>Bacillati</taxon>
        <taxon>Actinomycetota</taxon>
        <taxon>Actinomycetes</taxon>
        <taxon>Propionibacteriales</taxon>
        <taxon>Nocardioidaceae</taxon>
        <taxon>Nocardioides</taxon>
    </lineage>
</organism>
<protein>
    <submittedName>
        <fullName evidence="6">Penicillin acylase family protein</fullName>
    </submittedName>
</protein>
<keyword evidence="5" id="KW-1133">Transmembrane helix</keyword>
<keyword evidence="5" id="KW-0812">Transmembrane</keyword>
<proteinExistence type="inferred from homology"/>
<dbReference type="EMBL" id="JAPPUX010000003">
    <property type="protein sequence ID" value="MCY4726745.1"/>
    <property type="molecule type" value="Genomic_DNA"/>
</dbReference>
<keyword evidence="3" id="KW-0865">Zymogen</keyword>
<dbReference type="RefSeq" id="WP_268111654.1">
    <property type="nucleotide sequence ID" value="NZ_JAPPUX010000003.1"/>
</dbReference>
<feature type="transmembrane region" description="Helical" evidence="5">
    <location>
        <begin position="60"/>
        <end position="83"/>
    </location>
</feature>
<evidence type="ECO:0000256" key="5">
    <source>
        <dbReference type="SAM" id="Phobius"/>
    </source>
</evidence>
<dbReference type="Gene3D" id="1.10.1400.10">
    <property type="match status" value="1"/>
</dbReference>
<keyword evidence="2" id="KW-0378">Hydrolase</keyword>
<evidence type="ECO:0000256" key="2">
    <source>
        <dbReference type="ARBA" id="ARBA00022801"/>
    </source>
</evidence>
<gene>
    <name evidence="6" type="ORF">NYO98_10690</name>
</gene>
<reference evidence="6" key="1">
    <citation type="submission" date="2022-08" db="EMBL/GenBank/DDBJ databases">
        <title>Genome sequencing of Nocardioides sp. STR2.</title>
        <authorList>
            <person name="So Y."/>
        </authorList>
    </citation>
    <scope>NUCLEOTIDE SEQUENCE</scope>
    <source>
        <strain evidence="6">STR2</strain>
    </source>
</reference>
<comment type="similarity">
    <text evidence="1">Belongs to the peptidase S45 family.</text>
</comment>